<dbReference type="Proteomes" id="UP000054804">
    <property type="component" value="Unassembled WGS sequence"/>
</dbReference>
<name>A0A0W7WR97_9ACTN</name>
<proteinExistence type="predicted"/>
<evidence type="ECO:0000313" key="1">
    <source>
        <dbReference type="EMBL" id="KUF13088.1"/>
    </source>
</evidence>
<dbReference type="EMBL" id="LOCL01000083">
    <property type="protein sequence ID" value="KUF13088.1"/>
    <property type="molecule type" value="Genomic_DNA"/>
</dbReference>
<reference evidence="1 2" key="1">
    <citation type="submission" date="2015-12" db="EMBL/GenBank/DDBJ databases">
        <title>Draft genome sequence of Streptomyces silvensis ATCC 53525, a producer of novel hormone antagonists.</title>
        <authorList>
            <person name="Johnston C.W."/>
            <person name="Li Y."/>
            <person name="Magarvey N.A."/>
        </authorList>
    </citation>
    <scope>NUCLEOTIDE SEQUENCE [LARGE SCALE GENOMIC DNA]</scope>
    <source>
        <strain evidence="1 2">ATCC 53525</strain>
    </source>
</reference>
<evidence type="ECO:0000313" key="2">
    <source>
        <dbReference type="Proteomes" id="UP000054804"/>
    </source>
</evidence>
<accession>A0A0W7WR97</accession>
<gene>
    <name evidence="1" type="ORF">AT728_37645</name>
</gene>
<comment type="caution">
    <text evidence="1">The sequence shown here is derived from an EMBL/GenBank/DDBJ whole genome shotgun (WGS) entry which is preliminary data.</text>
</comment>
<dbReference type="AlphaFoldDB" id="A0A0W7WR97"/>
<organism evidence="1 2">
    <name type="scientific">Streptomyces silvensis</name>
    <dbReference type="NCBI Taxonomy" id="1765722"/>
    <lineage>
        <taxon>Bacteria</taxon>
        <taxon>Bacillati</taxon>
        <taxon>Actinomycetota</taxon>
        <taxon>Actinomycetes</taxon>
        <taxon>Kitasatosporales</taxon>
        <taxon>Streptomycetaceae</taxon>
        <taxon>Streptomyces</taxon>
    </lineage>
</organism>
<sequence>MDDVPAHRPQRTEEESAAIARHLRHAANKIGPQLPLCLPGEPQECGRNAHHHVLVWAAAVKAAAQHVIETEASTGAQAAFAANNLYERFLQGLRTERDPAAERH</sequence>
<protein>
    <submittedName>
        <fullName evidence="1">Uncharacterized protein</fullName>
    </submittedName>
</protein>
<keyword evidence="2" id="KW-1185">Reference proteome</keyword>